<keyword evidence="11" id="KW-0966">Cell projection</keyword>
<dbReference type="AlphaFoldDB" id="E8X615"/>
<organism evidence="12">
    <name type="scientific">Granulicella tundricola (strain ATCC BAA-1859 / DSM 23138 / MP5ACTX9)</name>
    <dbReference type="NCBI Taxonomy" id="1198114"/>
    <lineage>
        <taxon>Bacteria</taxon>
        <taxon>Pseudomonadati</taxon>
        <taxon>Acidobacteriota</taxon>
        <taxon>Terriglobia</taxon>
        <taxon>Terriglobales</taxon>
        <taxon>Acidobacteriaceae</taxon>
        <taxon>Granulicella</taxon>
    </lineage>
</organism>
<accession>E8X615</accession>
<comment type="subcellular location">
    <subcellularLocation>
        <location evidence="1 7">Bacterial flagellum</location>
    </subcellularLocation>
    <subcellularLocation>
        <location evidence="2 7">Secreted</location>
    </subcellularLocation>
</comment>
<proteinExistence type="inferred from homology"/>
<evidence type="ECO:0000256" key="1">
    <source>
        <dbReference type="ARBA" id="ARBA00004365"/>
    </source>
</evidence>
<evidence type="ECO:0000259" key="9">
    <source>
        <dbReference type="Pfam" id="PF06429"/>
    </source>
</evidence>
<dbReference type="InterPro" id="IPR002371">
    <property type="entry name" value="FlgK"/>
</dbReference>
<evidence type="ECO:0000313" key="11">
    <source>
        <dbReference type="EMBL" id="ADW70899.1"/>
    </source>
</evidence>
<dbReference type="InterPro" id="IPR010930">
    <property type="entry name" value="Flg_bb/hook_C_dom"/>
</dbReference>
<evidence type="ECO:0000256" key="5">
    <source>
        <dbReference type="ARBA" id="ARBA00022525"/>
    </source>
</evidence>
<dbReference type="GO" id="GO:0044780">
    <property type="term" value="P:bacterial-type flagellum assembly"/>
    <property type="evidence" value="ECO:0007669"/>
    <property type="project" value="InterPro"/>
</dbReference>
<evidence type="ECO:0000256" key="2">
    <source>
        <dbReference type="ARBA" id="ARBA00004613"/>
    </source>
</evidence>
<dbReference type="Proteomes" id="UP000000343">
    <property type="component" value="Plasmid pACIX901"/>
</dbReference>
<dbReference type="NCBIfam" id="TIGR02492">
    <property type="entry name" value="flgK_ends"/>
    <property type="match status" value="1"/>
</dbReference>
<dbReference type="HOGENOM" id="CLU_012762_1_0_0"/>
<dbReference type="Pfam" id="PF00460">
    <property type="entry name" value="Flg_bb_rod"/>
    <property type="match status" value="1"/>
</dbReference>
<evidence type="ECO:0000259" key="8">
    <source>
        <dbReference type="Pfam" id="PF00460"/>
    </source>
</evidence>
<dbReference type="PANTHER" id="PTHR30033">
    <property type="entry name" value="FLAGELLAR HOOK-ASSOCIATED PROTEIN 1"/>
    <property type="match status" value="1"/>
</dbReference>
<dbReference type="Pfam" id="PF22638">
    <property type="entry name" value="FlgK_D1"/>
    <property type="match status" value="1"/>
</dbReference>
<evidence type="ECO:0000256" key="7">
    <source>
        <dbReference type="RuleBase" id="RU362065"/>
    </source>
</evidence>
<dbReference type="PRINTS" id="PR01005">
    <property type="entry name" value="FLGHOOKAP1"/>
</dbReference>
<evidence type="ECO:0000313" key="12">
    <source>
        <dbReference type="Proteomes" id="UP000000343"/>
    </source>
</evidence>
<dbReference type="PANTHER" id="PTHR30033:SF1">
    <property type="entry name" value="FLAGELLAR HOOK-ASSOCIATED PROTEIN 1"/>
    <property type="match status" value="1"/>
</dbReference>
<feature type="domain" description="Flagellar hook-associated protein FlgK helical" evidence="10">
    <location>
        <begin position="95"/>
        <end position="321"/>
    </location>
</feature>
<keyword evidence="11" id="KW-0614">Plasmid</keyword>
<dbReference type="OrthoDB" id="9802553at2"/>
<keyword evidence="5 7" id="KW-0964">Secreted</keyword>
<dbReference type="KEGG" id="acm:AciX9_4119"/>
<dbReference type="RefSeq" id="WP_013572811.1">
    <property type="nucleotide sequence ID" value="NC_015057.1"/>
</dbReference>
<reference evidence="12" key="1">
    <citation type="submission" date="2011-01" db="EMBL/GenBank/DDBJ databases">
        <title>Complete sequence of plasmid1 of Acidobacterium sp. MP5ACTX9.</title>
        <authorList>
            <consortium name="US DOE Joint Genome Institute"/>
            <person name="Lucas S."/>
            <person name="Copeland A."/>
            <person name="Lapidus A."/>
            <person name="Cheng J.-F."/>
            <person name="Goodwin L."/>
            <person name="Pitluck S."/>
            <person name="Teshima H."/>
            <person name="Detter J.C."/>
            <person name="Han C."/>
            <person name="Tapia R."/>
            <person name="Land M."/>
            <person name="Hauser L."/>
            <person name="Kyrpides N."/>
            <person name="Ivanova N."/>
            <person name="Ovchinnikova G."/>
            <person name="Pagani I."/>
            <person name="Rawat S.R."/>
            <person name="Mannisto M."/>
            <person name="Haggblom M.M."/>
            <person name="Woyke T."/>
        </authorList>
    </citation>
    <scope>NUCLEOTIDE SEQUENCE [LARGE SCALE GENOMIC DNA]</scope>
    <source>
        <strain evidence="12">MP5ACTX9</strain>
        <plasmid evidence="12">Plasmid pACIX901</plasmid>
    </source>
</reference>
<evidence type="ECO:0000256" key="4">
    <source>
        <dbReference type="ARBA" id="ARBA00016244"/>
    </source>
</evidence>
<dbReference type="EMBL" id="CP002481">
    <property type="protein sequence ID" value="ADW70899.1"/>
    <property type="molecule type" value="Genomic_DNA"/>
</dbReference>
<dbReference type="GO" id="GO:0009424">
    <property type="term" value="C:bacterial-type flagellum hook"/>
    <property type="evidence" value="ECO:0007669"/>
    <property type="project" value="UniProtKB-UniRule"/>
</dbReference>
<keyword evidence="12" id="KW-1185">Reference proteome</keyword>
<dbReference type="SUPFAM" id="SSF64518">
    <property type="entry name" value="Phase 1 flagellin"/>
    <property type="match status" value="1"/>
</dbReference>
<name>E8X615_GRATM</name>
<dbReference type="Pfam" id="PF06429">
    <property type="entry name" value="Flg_bbr_C"/>
    <property type="match status" value="1"/>
</dbReference>
<dbReference type="InterPro" id="IPR001444">
    <property type="entry name" value="Flag_bb_rod_N"/>
</dbReference>
<feature type="domain" description="Flagellar basal body rod protein N-terminal" evidence="8">
    <location>
        <begin position="8"/>
        <end position="38"/>
    </location>
</feature>
<evidence type="ECO:0000256" key="3">
    <source>
        <dbReference type="ARBA" id="ARBA00009677"/>
    </source>
</evidence>
<protein>
    <recommendedName>
        <fullName evidence="4 7">Flagellar hook-associated protein 1</fullName>
        <shortName evidence="7">HAP1</shortName>
    </recommendedName>
</protein>
<evidence type="ECO:0000259" key="10">
    <source>
        <dbReference type="Pfam" id="PF22638"/>
    </source>
</evidence>
<keyword evidence="11" id="KW-0282">Flagellum</keyword>
<dbReference type="GO" id="GO:0005576">
    <property type="term" value="C:extracellular region"/>
    <property type="evidence" value="ECO:0007669"/>
    <property type="project" value="UniProtKB-SubCell"/>
</dbReference>
<dbReference type="InterPro" id="IPR053927">
    <property type="entry name" value="FlgK_helical"/>
</dbReference>
<evidence type="ECO:0000256" key="6">
    <source>
        <dbReference type="ARBA" id="ARBA00023143"/>
    </source>
</evidence>
<keyword evidence="6 7" id="KW-0975">Bacterial flagellum</keyword>
<keyword evidence="11" id="KW-0969">Cilium</keyword>
<gene>
    <name evidence="7" type="primary">flgK</name>
    <name evidence="11" type="ordered locus">AciX9_4119</name>
</gene>
<feature type="domain" description="Flagellar basal-body/hook protein C-terminal" evidence="9">
    <location>
        <begin position="414"/>
        <end position="453"/>
    </location>
</feature>
<comment type="similarity">
    <text evidence="3 7">Belongs to the flagella basal body rod proteins family.</text>
</comment>
<dbReference type="GO" id="GO:0005198">
    <property type="term" value="F:structural molecule activity"/>
    <property type="evidence" value="ECO:0007669"/>
    <property type="project" value="UniProtKB-UniRule"/>
</dbReference>
<sequence>MISLMSTLNTASEALMAQEAEISVTNNNIANASTAGYTRETVSLQEAAPTSQGALSVGNGVEVAGITSVRNELLTSRIQQQTSEQGSSDAQVTALTQIQTLFPSTGTSLASSLSGFFTSLSALSSNPTDAANRQTVLSSAQTLVQQFNSVSAGLSGPASSLNTTVKTDVAQINELSSEAASLNQQITSQSATGQSSGTLTDQLGQVETQLASLTNISVTHGTGGDTITTGNGTPLVLAGQSHALQTSTGSDGNTHILDSSGTDITSAISSGDLGGTIQIRDTVLPGLQTSLDTLANQFATAFNSAQASGYTQNGTAGAALFSIPTTVAGSAAAISLTTTDPTAIAASSDGSSGSSGNVANLVALQNSALPSGQSVTTGSANLVYQIGNLTSNATTQQSSISLSLSSLTTQQSSVSGVSIDEESANLIRYQQAYEAAAKVVSTISTLFDTTINMISGS</sequence>
<geneLocation type="plasmid" evidence="11 12">
    <name>pACIX901</name>
</geneLocation>